<organism evidence="1 2">
    <name type="scientific">Nocardiopsis rhodophaea</name>
    <dbReference type="NCBI Taxonomy" id="280238"/>
    <lineage>
        <taxon>Bacteria</taxon>
        <taxon>Bacillati</taxon>
        <taxon>Actinomycetota</taxon>
        <taxon>Actinomycetes</taxon>
        <taxon>Streptosporangiales</taxon>
        <taxon>Nocardiopsidaceae</taxon>
        <taxon>Nocardiopsis</taxon>
    </lineage>
</organism>
<accession>A0ABP5EPW2</accession>
<dbReference type="InterPro" id="IPR013381">
    <property type="entry name" value="CRISPR-assoc_prot_Cse1"/>
</dbReference>
<dbReference type="Proteomes" id="UP001501585">
    <property type="component" value="Unassembled WGS sequence"/>
</dbReference>
<gene>
    <name evidence="1" type="primary">casA_2</name>
    <name evidence="1" type="ORF">GCM10009799_33940</name>
</gene>
<dbReference type="RefSeq" id="WP_344100790.1">
    <property type="nucleotide sequence ID" value="NZ_BAAAPC010000014.1"/>
</dbReference>
<sequence length="559" mass="63472">MAYDLLQAPWLSTIDLEGRQRCLGLIEALRHAHEVRCIDAEAPVVTSALYRLLLALAHRVYGPGDEDEWEKLWEAPGFPTAPLEQYVSDFGDRFHLFGERPFFQTPDIPDAKIGSAAQLTMYRATGNNATLFDHTVAGQPLDLHPAEAARWLITVQAYDTGGMKTPFEKDKSSERGLCNHFATLLVEGGTLKETLLLNMPVYNPAWERPHNTFPEDRPVWELDVPPAAKPVKEGPPPTGWTELLTWPSRRIRLRPVQRHGETRVDGVAILPGTRLRVPLHDVENMAAFERQKRYRRGSRGRRTFSLGEPRPLVLEDLRGIWRHSRELLIPTPEMGERIRPRNIDHIAEMAGHGLIPSSTVYTLRVFGQRLDPQGGSVHAWLQEDLPAPVALLRSNEHVPQLEQMLGHAVELADGVGEQLDLLERDYAKALGERLPTRAEEKRKMLSQWYWPELAAPFGMLLRDVAALLDARPLAEPPEETQSRLAATIIGLFDGWADRVRRTAAGVRHRWVELSPRKPGRDVMVLAEYDGAFKAETDRLYREYELNIRDYWPLGPEEDE</sequence>
<name>A0ABP5EPW2_9ACTN</name>
<keyword evidence="2" id="KW-1185">Reference proteome</keyword>
<dbReference type="EMBL" id="BAAAPC010000014">
    <property type="protein sequence ID" value="GAA2003992.1"/>
    <property type="molecule type" value="Genomic_DNA"/>
</dbReference>
<evidence type="ECO:0000313" key="2">
    <source>
        <dbReference type="Proteomes" id="UP001501585"/>
    </source>
</evidence>
<dbReference type="NCBIfam" id="TIGR02547">
    <property type="entry name" value="casA_cse1"/>
    <property type="match status" value="1"/>
</dbReference>
<reference evidence="2" key="1">
    <citation type="journal article" date="2019" name="Int. J. Syst. Evol. Microbiol.">
        <title>The Global Catalogue of Microorganisms (GCM) 10K type strain sequencing project: providing services to taxonomists for standard genome sequencing and annotation.</title>
        <authorList>
            <consortium name="The Broad Institute Genomics Platform"/>
            <consortium name="The Broad Institute Genome Sequencing Center for Infectious Disease"/>
            <person name="Wu L."/>
            <person name="Ma J."/>
        </authorList>
    </citation>
    <scope>NUCLEOTIDE SEQUENCE [LARGE SCALE GENOMIC DNA]</scope>
    <source>
        <strain evidence="2">JCM 15313</strain>
    </source>
</reference>
<comment type="caution">
    <text evidence="1">The sequence shown here is derived from an EMBL/GenBank/DDBJ whole genome shotgun (WGS) entry which is preliminary data.</text>
</comment>
<evidence type="ECO:0000313" key="1">
    <source>
        <dbReference type="EMBL" id="GAA2003992.1"/>
    </source>
</evidence>
<proteinExistence type="predicted"/>
<protein>
    <submittedName>
        <fullName evidence="1">Type I-E CRISPR-associated protein Cse1/CasA</fullName>
    </submittedName>
</protein>
<dbReference type="Pfam" id="PF09481">
    <property type="entry name" value="CRISPR_Cse1"/>
    <property type="match status" value="1"/>
</dbReference>